<sequence>MEEQEIEQKSALECNGILEVEAGLPKKSATSVIRGVTIALGVIRAKQVLGKVNGGSVNLAPNCFFSSLCVRTRKEHGMRK</sequence>
<gene>
    <name evidence="1" type="ORF">AYBTSS11_LOCUS24176</name>
</gene>
<name>A0AA86VUR1_9FABA</name>
<accession>A0AA86VUR1</accession>
<dbReference type="Gramene" id="rna-AYBTSS11_LOCUS24176">
    <property type="protein sequence ID" value="CAJ1972129.1"/>
    <property type="gene ID" value="gene-AYBTSS11_LOCUS24176"/>
</dbReference>
<dbReference type="AlphaFoldDB" id="A0AA86VUR1"/>
<reference evidence="1" key="1">
    <citation type="submission" date="2023-10" db="EMBL/GenBank/DDBJ databases">
        <authorList>
            <person name="Domelevo Entfellner J.-B."/>
        </authorList>
    </citation>
    <scope>NUCLEOTIDE SEQUENCE</scope>
</reference>
<evidence type="ECO:0000313" key="1">
    <source>
        <dbReference type="EMBL" id="CAJ1972129.1"/>
    </source>
</evidence>
<keyword evidence="2" id="KW-1185">Reference proteome</keyword>
<organism evidence="1 2">
    <name type="scientific">Sphenostylis stenocarpa</name>
    <dbReference type="NCBI Taxonomy" id="92480"/>
    <lineage>
        <taxon>Eukaryota</taxon>
        <taxon>Viridiplantae</taxon>
        <taxon>Streptophyta</taxon>
        <taxon>Embryophyta</taxon>
        <taxon>Tracheophyta</taxon>
        <taxon>Spermatophyta</taxon>
        <taxon>Magnoliopsida</taxon>
        <taxon>eudicotyledons</taxon>
        <taxon>Gunneridae</taxon>
        <taxon>Pentapetalae</taxon>
        <taxon>rosids</taxon>
        <taxon>fabids</taxon>
        <taxon>Fabales</taxon>
        <taxon>Fabaceae</taxon>
        <taxon>Papilionoideae</taxon>
        <taxon>50 kb inversion clade</taxon>
        <taxon>NPAAA clade</taxon>
        <taxon>indigoferoid/millettioid clade</taxon>
        <taxon>Phaseoleae</taxon>
        <taxon>Sphenostylis</taxon>
    </lineage>
</organism>
<protein>
    <submittedName>
        <fullName evidence="1">Uncharacterized protein</fullName>
    </submittedName>
</protein>
<dbReference type="Proteomes" id="UP001189624">
    <property type="component" value="Chromosome 8"/>
</dbReference>
<dbReference type="EMBL" id="OY731405">
    <property type="protein sequence ID" value="CAJ1972129.1"/>
    <property type="molecule type" value="Genomic_DNA"/>
</dbReference>
<evidence type="ECO:0000313" key="2">
    <source>
        <dbReference type="Proteomes" id="UP001189624"/>
    </source>
</evidence>
<proteinExistence type="predicted"/>